<name>A0A655XD30_VIBCL</name>
<reference evidence="1 2" key="1">
    <citation type="submission" date="2015-07" db="EMBL/GenBank/DDBJ databases">
        <authorList>
            <consortium name="Pathogen Informatics"/>
        </authorList>
    </citation>
    <scope>NUCLEOTIDE SEQUENCE [LARGE SCALE GENOMIC DNA]</scope>
    <source>
        <strain evidence="1 2">A316</strain>
    </source>
</reference>
<protein>
    <submittedName>
        <fullName evidence="1">Uncharacterized protein</fullName>
    </submittedName>
</protein>
<accession>A0A655XD30</accession>
<dbReference type="AlphaFoldDB" id="A0A655XD30"/>
<dbReference type="Proteomes" id="UP000041770">
    <property type="component" value="Unassembled WGS sequence"/>
</dbReference>
<gene>
    <name evidence="1" type="ORF">ERS013200_00118</name>
</gene>
<evidence type="ECO:0000313" key="2">
    <source>
        <dbReference type="Proteomes" id="UP000041770"/>
    </source>
</evidence>
<organism evidence="1 2">
    <name type="scientific">Vibrio cholerae</name>
    <dbReference type="NCBI Taxonomy" id="666"/>
    <lineage>
        <taxon>Bacteria</taxon>
        <taxon>Pseudomonadati</taxon>
        <taxon>Pseudomonadota</taxon>
        <taxon>Gammaproteobacteria</taxon>
        <taxon>Vibrionales</taxon>
        <taxon>Vibrionaceae</taxon>
        <taxon>Vibrio</taxon>
    </lineage>
</organism>
<dbReference type="EMBL" id="CWQY01000001">
    <property type="protein sequence ID" value="CSB94660.1"/>
    <property type="molecule type" value="Genomic_DNA"/>
</dbReference>
<evidence type="ECO:0000313" key="1">
    <source>
        <dbReference type="EMBL" id="CSB94660.1"/>
    </source>
</evidence>
<sequence length="76" mass="7629">MGSTQGVKARPTPSAKNSSGVHQFCASLLASESWADVGALSVCGSVVCVDVLVLGSITRFDSALNGVMSITRVSGG</sequence>
<proteinExistence type="predicted"/>